<comment type="caution">
    <text evidence="9">The sequence shown here is derived from an EMBL/GenBank/DDBJ whole genome shotgun (WGS) entry which is preliminary data.</text>
</comment>
<dbReference type="Pfam" id="PF08531">
    <property type="entry name" value="Bac_rhamnosid_N"/>
    <property type="match status" value="1"/>
</dbReference>
<evidence type="ECO:0000259" key="6">
    <source>
        <dbReference type="Pfam" id="PF08531"/>
    </source>
</evidence>
<feature type="domain" description="Alpha-L-rhamnosidase concanavalin-like" evidence="5">
    <location>
        <begin position="369"/>
        <end position="458"/>
    </location>
</feature>
<evidence type="ECO:0000259" key="5">
    <source>
        <dbReference type="Pfam" id="PF05592"/>
    </source>
</evidence>
<evidence type="ECO:0000256" key="2">
    <source>
        <dbReference type="ARBA" id="ARBA00012652"/>
    </source>
</evidence>
<dbReference type="InterPro" id="IPR035398">
    <property type="entry name" value="Bac_rhamnosid_C"/>
</dbReference>
<sequence length="925" mass="103784">MKPKPLILLFCLILSFFPFLTSARDVLQPNSLTCEYASNPLGITSQTPKLSWFIASSLRNTQQAAWQVLVADNLTDLSKNIGNIWNSKKINSNQSIQVPYKGRHLLSAKTYYWKVKIWDNHGNISSWSKTAMWRMGLLNSGDWLGAKWIAYEELPAAERIVPAIHLRGDFAPQNDILPLFRRDFSIKRKLKNATAFISGLGHFDLSINGSKVGDHILDAGWTQYDKHALYVTFDITDQLKKGDNTIGVILGNGFYFIPRDDRYRKLTGAYGFPKLICRVLLEYSDGSTENIISDEQWKTSPSPITTTSIYGGEDYNATLEQNNWDKPGFDDSKWRKAVIVTGSPVLNSQTAEPVRLFETFTPVKISSPKPGIWVYDMGQNASAIPAIETNGKKGAVVRITPAELLNPDGTVNQSASGVPHYYDYTLKGEGNEKWQPRFTYYGFRYLQVEGAVPEKEENPNNLPVLTSLKSLHLRNAAENIGSFNSSNELFNKTFKLIDWAIKSNMVSVFTDCPHREKLGWLEEAHLMGGSVQYNYNVASLCRKIIRDMMAAQTADGLIPDIAPEYTHFDGGFRDSPEWGSSGVILPWYVYKWYGDKDALEESYPMMQKYIAYLGTKATNHMLDHGLGDWFDIGPNSPGEAQLTPKKFTATAIYYYDIEIISKVAALLGKTEDSRKYSDLALAVKNAFNTTFFNKETKQYSTGSQTAYAMAAYMNLVEPEYKEAIIANLVKEIKGRKNSLTAGDIGYRYVLKVLDDAGRSDVIYDMNSKSDVPGYGWQLEHGATALTESWQAYGFVSNNHFMLGHLMEWLYSGLGGIKASADAIAYNKLEIKPEQVGNITHARASYKTPYGNIVSDWNKTENNFELKVEVPVNSKATIYIPASENTKIYEGEMLIKNNKEVVFKGIKKGFALLEIGSGNYVFKAAD</sequence>
<dbReference type="InterPro" id="IPR035396">
    <property type="entry name" value="Bac_rhamnosid6H"/>
</dbReference>
<dbReference type="PANTHER" id="PTHR33307:SF11">
    <property type="entry name" value="ALPHA-L-RHAMNOSIDASE"/>
    <property type="match status" value="1"/>
</dbReference>
<evidence type="ECO:0000256" key="4">
    <source>
        <dbReference type="SAM" id="SignalP"/>
    </source>
</evidence>
<dbReference type="Pfam" id="PF25788">
    <property type="entry name" value="Ig_Rha78A_N"/>
    <property type="match status" value="1"/>
</dbReference>
<dbReference type="PANTHER" id="PTHR33307">
    <property type="entry name" value="ALPHA-RHAMNOSIDASE (EUROFUNG)"/>
    <property type="match status" value="1"/>
</dbReference>
<dbReference type="Gene3D" id="2.60.40.10">
    <property type="entry name" value="Immunoglobulins"/>
    <property type="match status" value="1"/>
</dbReference>
<keyword evidence="10" id="KW-1185">Reference proteome</keyword>
<dbReference type="Pfam" id="PF05592">
    <property type="entry name" value="Bac_rhamnosid"/>
    <property type="match status" value="1"/>
</dbReference>
<dbReference type="Gene3D" id="2.60.420.10">
    <property type="entry name" value="Maltose phosphorylase, domain 3"/>
    <property type="match status" value="1"/>
</dbReference>
<keyword evidence="4" id="KW-0732">Signal</keyword>
<dbReference type="Gene3D" id="2.60.120.260">
    <property type="entry name" value="Galactose-binding domain-like"/>
    <property type="match status" value="2"/>
</dbReference>
<dbReference type="InterPro" id="IPR013737">
    <property type="entry name" value="Bac_rhamnosid_N"/>
</dbReference>
<dbReference type="Gene3D" id="1.50.10.10">
    <property type="match status" value="1"/>
</dbReference>
<evidence type="ECO:0000256" key="3">
    <source>
        <dbReference type="ARBA" id="ARBA00022801"/>
    </source>
</evidence>
<dbReference type="Pfam" id="PF17389">
    <property type="entry name" value="Bac_rhamnosid6H"/>
    <property type="match status" value="1"/>
</dbReference>
<dbReference type="PIRSF" id="PIRSF010631">
    <property type="entry name" value="A-rhamnsds"/>
    <property type="match status" value="1"/>
</dbReference>
<dbReference type="RefSeq" id="WP_288879414.1">
    <property type="nucleotide sequence ID" value="NZ_CBFGNQ010000002.1"/>
</dbReference>
<dbReference type="InterPro" id="IPR013783">
    <property type="entry name" value="Ig-like_fold"/>
</dbReference>
<evidence type="ECO:0000313" key="9">
    <source>
        <dbReference type="EMBL" id="MEJ2902742.1"/>
    </source>
</evidence>
<dbReference type="Proteomes" id="UP001378956">
    <property type="component" value="Unassembled WGS sequence"/>
</dbReference>
<evidence type="ECO:0000259" key="8">
    <source>
        <dbReference type="Pfam" id="PF17390"/>
    </source>
</evidence>
<dbReference type="GO" id="GO:0016787">
    <property type="term" value="F:hydrolase activity"/>
    <property type="evidence" value="ECO:0007669"/>
    <property type="project" value="UniProtKB-KW"/>
</dbReference>
<feature type="domain" description="Alpha-L-rhamnosidase C-terminal" evidence="8">
    <location>
        <begin position="822"/>
        <end position="889"/>
    </location>
</feature>
<gene>
    <name evidence="9" type="ORF">WAE58_09900</name>
</gene>
<dbReference type="EMBL" id="JBBEUB010000002">
    <property type="protein sequence ID" value="MEJ2902742.1"/>
    <property type="molecule type" value="Genomic_DNA"/>
</dbReference>
<comment type="catalytic activity">
    <reaction evidence="1">
        <text>Hydrolysis of terminal non-reducing alpha-L-rhamnose residues in alpha-L-rhamnosides.</text>
        <dbReference type="EC" id="3.2.1.40"/>
    </reaction>
</comment>
<organism evidence="9 10">
    <name type="scientific">Pedobacter panaciterrae</name>
    <dbReference type="NCBI Taxonomy" id="363849"/>
    <lineage>
        <taxon>Bacteria</taxon>
        <taxon>Pseudomonadati</taxon>
        <taxon>Bacteroidota</taxon>
        <taxon>Sphingobacteriia</taxon>
        <taxon>Sphingobacteriales</taxon>
        <taxon>Sphingobacteriaceae</taxon>
        <taxon>Pedobacter</taxon>
    </lineage>
</organism>
<accession>A0ABU8NKG5</accession>
<feature type="domain" description="Bacterial alpha-L-rhamnosidase N-terminal" evidence="6">
    <location>
        <begin position="189"/>
        <end position="356"/>
    </location>
</feature>
<evidence type="ECO:0000256" key="1">
    <source>
        <dbReference type="ARBA" id="ARBA00001445"/>
    </source>
</evidence>
<evidence type="ECO:0000313" key="10">
    <source>
        <dbReference type="Proteomes" id="UP001378956"/>
    </source>
</evidence>
<feature type="domain" description="Alpha-L-rhamnosidase six-hairpin glycosidase" evidence="7">
    <location>
        <begin position="479"/>
        <end position="811"/>
    </location>
</feature>
<reference evidence="9 10" key="1">
    <citation type="submission" date="2024-03" db="EMBL/GenBank/DDBJ databases">
        <title>Sequence of Lycoming College Course Isolates.</title>
        <authorList>
            <person name="Plotts O."/>
            <person name="Newman J."/>
        </authorList>
    </citation>
    <scope>NUCLEOTIDE SEQUENCE [LARGE SCALE GENOMIC DNA]</scope>
    <source>
        <strain evidence="9 10">CJB-3</strain>
    </source>
</reference>
<feature type="chain" id="PRO_5046395011" description="alpha-L-rhamnosidase" evidence="4">
    <location>
        <begin position="24"/>
        <end position="925"/>
    </location>
</feature>
<evidence type="ECO:0000259" key="7">
    <source>
        <dbReference type="Pfam" id="PF17389"/>
    </source>
</evidence>
<protein>
    <recommendedName>
        <fullName evidence="2">alpha-L-rhamnosidase</fullName>
        <ecNumber evidence="2">3.2.1.40</ecNumber>
    </recommendedName>
</protein>
<keyword evidence="3 9" id="KW-0378">Hydrolase</keyword>
<dbReference type="Pfam" id="PF17390">
    <property type="entry name" value="Bac_rhamnosid_C"/>
    <property type="match status" value="1"/>
</dbReference>
<proteinExistence type="predicted"/>
<dbReference type="SUPFAM" id="SSF48208">
    <property type="entry name" value="Six-hairpin glycosidases"/>
    <property type="match status" value="1"/>
</dbReference>
<dbReference type="InterPro" id="IPR012341">
    <property type="entry name" value="6hp_glycosidase-like_sf"/>
</dbReference>
<dbReference type="InterPro" id="IPR008928">
    <property type="entry name" value="6-hairpin_glycosidase_sf"/>
</dbReference>
<dbReference type="InterPro" id="IPR016007">
    <property type="entry name" value="Alpha_rhamnosid"/>
</dbReference>
<feature type="signal peptide" evidence="4">
    <location>
        <begin position="1"/>
        <end position="23"/>
    </location>
</feature>
<name>A0ABU8NKG5_9SPHI</name>
<dbReference type="InterPro" id="IPR008902">
    <property type="entry name" value="Rhamnosid_concanavalin"/>
</dbReference>
<dbReference type="EC" id="3.2.1.40" evidence="2"/>